<reference evidence="1" key="1">
    <citation type="submission" date="2018-05" db="EMBL/GenBank/DDBJ databases">
        <authorList>
            <person name="Lanie J.A."/>
            <person name="Ng W.-L."/>
            <person name="Kazmierczak K.M."/>
            <person name="Andrzejewski T.M."/>
            <person name="Davidsen T.M."/>
            <person name="Wayne K.J."/>
            <person name="Tettelin H."/>
            <person name="Glass J.I."/>
            <person name="Rusch D."/>
            <person name="Podicherti R."/>
            <person name="Tsui H.-C.T."/>
            <person name="Winkler M.E."/>
        </authorList>
    </citation>
    <scope>NUCLEOTIDE SEQUENCE</scope>
</reference>
<name>A0A383AIW5_9ZZZZ</name>
<dbReference type="AlphaFoldDB" id="A0A383AIW5"/>
<feature type="non-terminal residue" evidence="1">
    <location>
        <position position="174"/>
    </location>
</feature>
<gene>
    <name evidence="1" type="ORF">METZ01_LOCUS460353</name>
</gene>
<sequence length="174" mass="19125">MEFLTEAAGKNLHLEHLEDEILNFGIAGGRSAINFLQSLRDMFAGKSGSAMSVTVKWDGAPAIFAGPHPETGKFFVAKKSLFNKTPKFYHTNAEINADLSGALAEKFRTSLQHLSKLGMTQILQGDLMFTNDVGTMDIDGESHYTFQPNTILYAVPTNSRIGKQINKAKMGIVW</sequence>
<accession>A0A383AIW5</accession>
<evidence type="ECO:0000313" key="1">
    <source>
        <dbReference type="EMBL" id="SVE07499.1"/>
    </source>
</evidence>
<dbReference type="InterPro" id="IPR046234">
    <property type="entry name" value="DUF6267"/>
</dbReference>
<dbReference type="Pfam" id="PF19782">
    <property type="entry name" value="DUF6267"/>
    <property type="match status" value="1"/>
</dbReference>
<proteinExistence type="predicted"/>
<dbReference type="EMBL" id="UINC01192378">
    <property type="protein sequence ID" value="SVE07499.1"/>
    <property type="molecule type" value="Genomic_DNA"/>
</dbReference>
<organism evidence="1">
    <name type="scientific">marine metagenome</name>
    <dbReference type="NCBI Taxonomy" id="408172"/>
    <lineage>
        <taxon>unclassified sequences</taxon>
        <taxon>metagenomes</taxon>
        <taxon>ecological metagenomes</taxon>
    </lineage>
</organism>
<protein>
    <submittedName>
        <fullName evidence="1">Uncharacterized protein</fullName>
    </submittedName>
</protein>